<gene>
    <name evidence="7" type="ORF">GS399_08125</name>
</gene>
<comment type="subcellular location">
    <subcellularLocation>
        <location evidence="1">Cell outer membrane</location>
    </subcellularLocation>
</comment>
<feature type="signal peptide" evidence="5">
    <location>
        <begin position="1"/>
        <end position="19"/>
    </location>
</feature>
<dbReference type="PANTHER" id="PTHR40980:SF4">
    <property type="entry name" value="TONB-DEPENDENT RECEPTOR-LIKE BETA-BARREL DOMAIN-CONTAINING PROTEIN"/>
    <property type="match status" value="1"/>
</dbReference>
<feature type="region of interest" description="Disordered" evidence="4">
    <location>
        <begin position="795"/>
        <end position="814"/>
    </location>
</feature>
<dbReference type="PANTHER" id="PTHR40980">
    <property type="entry name" value="PLUG DOMAIN-CONTAINING PROTEIN"/>
    <property type="match status" value="1"/>
</dbReference>
<evidence type="ECO:0000256" key="5">
    <source>
        <dbReference type="SAM" id="SignalP"/>
    </source>
</evidence>
<dbReference type="AlphaFoldDB" id="A0A7K1Y9Z2"/>
<protein>
    <submittedName>
        <fullName evidence="7">TonB-dependent receptor</fullName>
    </submittedName>
</protein>
<dbReference type="Gene3D" id="2.170.130.10">
    <property type="entry name" value="TonB-dependent receptor, plug domain"/>
    <property type="match status" value="1"/>
</dbReference>
<evidence type="ECO:0000313" key="7">
    <source>
        <dbReference type="EMBL" id="MXV50939.1"/>
    </source>
</evidence>
<evidence type="ECO:0000256" key="3">
    <source>
        <dbReference type="ARBA" id="ARBA00023237"/>
    </source>
</evidence>
<dbReference type="Pfam" id="PF13715">
    <property type="entry name" value="CarbopepD_reg_2"/>
    <property type="match status" value="1"/>
</dbReference>
<keyword evidence="8" id="KW-1185">Reference proteome</keyword>
<keyword evidence="5" id="KW-0732">Signal</keyword>
<accession>A0A7K1Y9Z2</accession>
<dbReference type="EMBL" id="WVHT01000003">
    <property type="protein sequence ID" value="MXV50939.1"/>
    <property type="molecule type" value="Genomic_DNA"/>
</dbReference>
<keyword evidence="3" id="KW-0998">Cell outer membrane</keyword>
<reference evidence="7 8" key="1">
    <citation type="submission" date="2019-11" db="EMBL/GenBank/DDBJ databases">
        <title>Pedobacter sp. HMF7647 Genome sequencing and assembly.</title>
        <authorList>
            <person name="Kang H."/>
            <person name="Kim H."/>
            <person name="Joh K."/>
        </authorList>
    </citation>
    <scope>NUCLEOTIDE SEQUENCE [LARGE SCALE GENOMIC DNA]</scope>
    <source>
        <strain evidence="7 8">HMF7647</strain>
    </source>
</reference>
<feature type="domain" description="Outer membrane protein beta-barrel" evidence="6">
    <location>
        <begin position="385"/>
        <end position="784"/>
    </location>
</feature>
<name>A0A7K1Y9Z2_9SPHI</name>
<dbReference type="GO" id="GO:0009279">
    <property type="term" value="C:cell outer membrane"/>
    <property type="evidence" value="ECO:0007669"/>
    <property type="project" value="UniProtKB-SubCell"/>
</dbReference>
<dbReference type="Gene3D" id="2.40.170.20">
    <property type="entry name" value="TonB-dependent receptor, beta-barrel domain"/>
    <property type="match status" value="1"/>
</dbReference>
<dbReference type="SUPFAM" id="SSF49478">
    <property type="entry name" value="Cna protein B-type domain"/>
    <property type="match status" value="1"/>
</dbReference>
<comment type="caution">
    <text evidence="7">The sequence shown here is derived from an EMBL/GenBank/DDBJ whole genome shotgun (WGS) entry which is preliminary data.</text>
</comment>
<dbReference type="Proteomes" id="UP000466586">
    <property type="component" value="Unassembled WGS sequence"/>
</dbReference>
<feature type="chain" id="PRO_5029532382" evidence="5">
    <location>
        <begin position="20"/>
        <end position="814"/>
    </location>
</feature>
<organism evidence="7 8">
    <name type="scientific">Hufsiella arboris</name>
    <dbReference type="NCBI Taxonomy" id="2695275"/>
    <lineage>
        <taxon>Bacteria</taxon>
        <taxon>Pseudomonadati</taxon>
        <taxon>Bacteroidota</taxon>
        <taxon>Sphingobacteriia</taxon>
        <taxon>Sphingobacteriales</taxon>
        <taxon>Sphingobacteriaceae</taxon>
        <taxon>Hufsiella</taxon>
    </lineage>
</organism>
<dbReference type="InterPro" id="IPR037066">
    <property type="entry name" value="Plug_dom_sf"/>
</dbReference>
<keyword evidence="7" id="KW-0675">Receptor</keyword>
<proteinExistence type="predicted"/>
<dbReference type="SUPFAM" id="SSF56935">
    <property type="entry name" value="Porins"/>
    <property type="match status" value="1"/>
</dbReference>
<keyword evidence="2" id="KW-0472">Membrane</keyword>
<evidence type="ECO:0000256" key="4">
    <source>
        <dbReference type="SAM" id="MobiDB-lite"/>
    </source>
</evidence>
<evidence type="ECO:0000313" key="8">
    <source>
        <dbReference type="Proteomes" id="UP000466586"/>
    </source>
</evidence>
<evidence type="ECO:0000256" key="1">
    <source>
        <dbReference type="ARBA" id="ARBA00004442"/>
    </source>
</evidence>
<dbReference type="RefSeq" id="WP_160844118.1">
    <property type="nucleotide sequence ID" value="NZ_WVHT01000003.1"/>
</dbReference>
<evidence type="ECO:0000259" key="6">
    <source>
        <dbReference type="Pfam" id="PF14905"/>
    </source>
</evidence>
<sequence length="814" mass="90229">MKFYLSSFLLLFSAFFSYSQVQSGYTIKGVVADSASKKSLDFVTISLKKENQPFKTTLSKTDGTFNFNQLSNANYSVAVVAVGYTSKSVSIDLKNAEQGVINLGKIYLATESKSLKEVAVNAQRPVIKQEVDRIAYDVQADVESKSLNVLDMMRKVPMLSLDGDDNIQLQGKSNYKILINGKPSSMVAKNPKDVLKAMPASSIQKIEVITTPPAKYDSEGLAGIINIITNKKIDNGYNGNVNLRENFPVGGPGGGMSFTVKQGKFGASGYGGIGVWKQPQQPSSSTRLTTDTLPSALLQNGSRSFKNQFGYIGTELSYEIDTLNLLTAEINLNKGNFNSDGNQLSRLNYLDNADRIIQGYNLESDSKQNWRGTDLSLNYQLGFKNKKDRLLTFSYKYSREGEGQNDNMNVSDCISCGLPSYTQANDGSSTEQTIQADYVHPVKKLNIEAGLKGILRNSKSDFEYSGLDSASGQYIIVPGLSNKYTNKQNILGAYNSYTYNLKDWGFKAGLRIEETIVNANFISTQSNVDQNYFNFIPSISVSRKFKNSMSVNTGFTQRIQRPNIYNLNPFVDRSNPNFQSGGNPNLDAVVNNNFQLGFSSFKKGSINLNLNYSFANNTIQRVSLYDPETRVTNSTYQNIGKDKSLGGNLSVNYPLTKNWNVNLGGNLQYAWLQGIINGELLKNEGLNGYLYGNTGYKIKQGFNLNASFSYGSPNVMLQGKSSSYFYTSVTVTKDIIKDKLSFSAGMNNPFTKYRNYNVTTAGSDFSQTNFSQMYWRSYRFNINYKFGKLQGDIKKNQRKINNDDSSGGGKSTSN</sequence>
<dbReference type="Gene3D" id="2.60.40.1120">
    <property type="entry name" value="Carboxypeptidase-like, regulatory domain"/>
    <property type="match status" value="1"/>
</dbReference>
<dbReference type="Pfam" id="PF14905">
    <property type="entry name" value="OMP_b-brl_3"/>
    <property type="match status" value="1"/>
</dbReference>
<dbReference type="InterPro" id="IPR036942">
    <property type="entry name" value="Beta-barrel_TonB_sf"/>
</dbReference>
<evidence type="ECO:0000256" key="2">
    <source>
        <dbReference type="ARBA" id="ARBA00023136"/>
    </source>
</evidence>
<dbReference type="InterPro" id="IPR041700">
    <property type="entry name" value="OMP_b-brl_3"/>
</dbReference>